<protein>
    <submittedName>
        <fullName evidence="2">Uncharacterized protein</fullName>
    </submittedName>
</protein>
<organism evidence="2 3">
    <name type="scientific">Daedalea quercina L-15889</name>
    <dbReference type="NCBI Taxonomy" id="1314783"/>
    <lineage>
        <taxon>Eukaryota</taxon>
        <taxon>Fungi</taxon>
        <taxon>Dikarya</taxon>
        <taxon>Basidiomycota</taxon>
        <taxon>Agaricomycotina</taxon>
        <taxon>Agaricomycetes</taxon>
        <taxon>Polyporales</taxon>
        <taxon>Fomitopsis</taxon>
    </lineage>
</organism>
<proteinExistence type="predicted"/>
<dbReference type="AlphaFoldDB" id="A0A165RSS6"/>
<accession>A0A165RSS6</accession>
<dbReference type="Proteomes" id="UP000076727">
    <property type="component" value="Unassembled WGS sequence"/>
</dbReference>
<feature type="compositionally biased region" description="Pro residues" evidence="1">
    <location>
        <begin position="59"/>
        <end position="69"/>
    </location>
</feature>
<feature type="region of interest" description="Disordered" evidence="1">
    <location>
        <begin position="33"/>
        <end position="171"/>
    </location>
</feature>
<sequence>MAVFRLAICRAVRASPERCPRTAPRGMLTRFVGATSRREQPQPQSALRRLKPSESARPLTPPNLSPRPVPAFNSPEGLLGPAYRDVLTAEDSQGRPTPRLCGGTDTRSSESSSARRREGASGPTRRRRGRLTSLPASASVSRLRVAPAASPPPPGCHPTRPSSRHPPPKHA</sequence>
<evidence type="ECO:0000313" key="3">
    <source>
        <dbReference type="Proteomes" id="UP000076727"/>
    </source>
</evidence>
<evidence type="ECO:0000256" key="1">
    <source>
        <dbReference type="SAM" id="MobiDB-lite"/>
    </source>
</evidence>
<reference evidence="2 3" key="1">
    <citation type="journal article" date="2016" name="Mol. Biol. Evol.">
        <title>Comparative Genomics of Early-Diverging Mushroom-Forming Fungi Provides Insights into the Origins of Lignocellulose Decay Capabilities.</title>
        <authorList>
            <person name="Nagy L.G."/>
            <person name="Riley R."/>
            <person name="Tritt A."/>
            <person name="Adam C."/>
            <person name="Daum C."/>
            <person name="Floudas D."/>
            <person name="Sun H."/>
            <person name="Yadav J.S."/>
            <person name="Pangilinan J."/>
            <person name="Larsson K.H."/>
            <person name="Matsuura K."/>
            <person name="Barry K."/>
            <person name="Labutti K."/>
            <person name="Kuo R."/>
            <person name="Ohm R.A."/>
            <person name="Bhattacharya S.S."/>
            <person name="Shirouzu T."/>
            <person name="Yoshinaga Y."/>
            <person name="Martin F.M."/>
            <person name="Grigoriev I.V."/>
            <person name="Hibbett D.S."/>
        </authorList>
    </citation>
    <scope>NUCLEOTIDE SEQUENCE [LARGE SCALE GENOMIC DNA]</scope>
    <source>
        <strain evidence="2 3">L-15889</strain>
    </source>
</reference>
<gene>
    <name evidence="2" type="ORF">DAEQUDRAFT_137583</name>
</gene>
<evidence type="ECO:0000313" key="2">
    <source>
        <dbReference type="EMBL" id="KZT71115.1"/>
    </source>
</evidence>
<feature type="compositionally biased region" description="Basic residues" evidence="1">
    <location>
        <begin position="162"/>
        <end position="171"/>
    </location>
</feature>
<name>A0A165RSS6_9APHY</name>
<keyword evidence="3" id="KW-1185">Reference proteome</keyword>
<dbReference type="EMBL" id="KV429047">
    <property type="protein sequence ID" value="KZT71115.1"/>
    <property type="molecule type" value="Genomic_DNA"/>
</dbReference>